<dbReference type="InterPro" id="IPR000172">
    <property type="entry name" value="GMC_OxRdtase_N"/>
</dbReference>
<dbReference type="GO" id="GO:0050660">
    <property type="term" value="F:flavin adenine dinucleotide binding"/>
    <property type="evidence" value="ECO:0007669"/>
    <property type="project" value="InterPro"/>
</dbReference>
<keyword evidence="9" id="KW-1185">Reference proteome</keyword>
<reference evidence="8 9" key="1">
    <citation type="submission" date="2016-10" db="EMBL/GenBank/DDBJ databases">
        <authorList>
            <person name="de Groot N.N."/>
        </authorList>
    </citation>
    <scope>NUCLEOTIDE SEQUENCE [LARGE SCALE GENOMIC DNA]</scope>
    <source>
        <strain evidence="8 9">DSM 26130</strain>
    </source>
</reference>
<comment type="cofactor">
    <cofactor evidence="1">
        <name>FAD</name>
        <dbReference type="ChEBI" id="CHEBI:57692"/>
    </cofactor>
</comment>
<dbReference type="SUPFAM" id="SSF51905">
    <property type="entry name" value="FAD/NAD(P)-binding domain"/>
    <property type="match status" value="1"/>
</dbReference>
<evidence type="ECO:0000256" key="5">
    <source>
        <dbReference type="ARBA" id="ARBA00023002"/>
    </source>
</evidence>
<dbReference type="RefSeq" id="WP_093822639.1">
    <property type="nucleotide sequence ID" value="NZ_FOLQ01000001.1"/>
</dbReference>
<evidence type="ECO:0000259" key="7">
    <source>
        <dbReference type="Pfam" id="PF05199"/>
    </source>
</evidence>
<keyword evidence="5" id="KW-0560">Oxidoreductase</keyword>
<evidence type="ECO:0000256" key="3">
    <source>
        <dbReference type="ARBA" id="ARBA00022630"/>
    </source>
</evidence>
<dbReference type="EMBL" id="FOLQ01000001">
    <property type="protein sequence ID" value="SFB99223.1"/>
    <property type="molecule type" value="Genomic_DNA"/>
</dbReference>
<dbReference type="Gene3D" id="3.50.50.60">
    <property type="entry name" value="FAD/NAD(P)-binding domain"/>
    <property type="match status" value="2"/>
</dbReference>
<dbReference type="GO" id="GO:0016614">
    <property type="term" value="F:oxidoreductase activity, acting on CH-OH group of donors"/>
    <property type="evidence" value="ECO:0007669"/>
    <property type="project" value="InterPro"/>
</dbReference>
<evidence type="ECO:0000313" key="9">
    <source>
        <dbReference type="Proteomes" id="UP000198598"/>
    </source>
</evidence>
<dbReference type="SUPFAM" id="SSF54373">
    <property type="entry name" value="FAD-linked reductases, C-terminal domain"/>
    <property type="match status" value="1"/>
</dbReference>
<protein>
    <submittedName>
        <fullName evidence="8">Choline dehydrogenase</fullName>
    </submittedName>
</protein>
<evidence type="ECO:0000313" key="8">
    <source>
        <dbReference type="EMBL" id="SFB99223.1"/>
    </source>
</evidence>
<dbReference type="Pfam" id="PF05199">
    <property type="entry name" value="GMC_oxred_C"/>
    <property type="match status" value="1"/>
</dbReference>
<dbReference type="InterPro" id="IPR051473">
    <property type="entry name" value="P2Ox-like"/>
</dbReference>
<dbReference type="PANTHER" id="PTHR42784:SF1">
    <property type="entry name" value="PYRANOSE 2-OXIDASE"/>
    <property type="match status" value="1"/>
</dbReference>
<dbReference type="Pfam" id="PF00732">
    <property type="entry name" value="GMC_oxred_N"/>
    <property type="match status" value="1"/>
</dbReference>
<keyword evidence="3" id="KW-0285">Flavoprotein</keyword>
<dbReference type="InterPro" id="IPR036188">
    <property type="entry name" value="FAD/NAD-bd_sf"/>
</dbReference>
<feature type="domain" description="Glucose-methanol-choline oxidoreductase C-terminal" evidence="7">
    <location>
        <begin position="445"/>
        <end position="563"/>
    </location>
</feature>
<evidence type="ECO:0000256" key="1">
    <source>
        <dbReference type="ARBA" id="ARBA00001974"/>
    </source>
</evidence>
<dbReference type="AlphaFoldDB" id="A0A1I1FQ67"/>
<dbReference type="OrthoDB" id="1154541at2"/>
<name>A0A1I1FQ67_9BACT</name>
<sequence>MDLFQIKKAPTVYDAVIVGSGAGGGMAAYMLTKAGAKVLLLEAGGYFDPADPKYITQLKWPYESPRRGASTTRPGGDFDAAWGGWDIEGEPYSSKPGAEFHWFRSRMLGGRTNHWGRISMRFGPDDFRRGSISGVGDDWPIGYDDLKPFYDRVDKLIGVFGSVENFPNEPDGIFLPPPKPRLHELMLKKAAKGIGVPVIPSRLSILTQPINKERGQCFYCHQCNRGCQAYADFSSSSVLCIPALKTGNLTLQNNAMVREVLTDQKTGLATGVSYVDTITMQEVSVQAKTVILGASTCESARLLLNSKSARFPNGLANSSGVVGKYLNDSTGASRSGFVPALMDRKRYNEDGVGGMHVFTPWWLDNKKLDFPRGYHIEYGGGMGMPGYGFGGGIEALNGKIPGRDGKMKPAGGYGAGLKDDVRRFYGAYIGMSGRGEPVPLESNYCEIDPNSVDKYGIPTLRFHYKWADAEIKQAKHMQDTFEEIIHAMGGIPMGNKPGPEQNYGLAPPGRIIHEVGAVRMGNDPNKSALNKFQQAHDVKNLFVVDAAPFVSQGDKNVTWTILASSMRTSEYIIDQVKAKSI</sequence>
<dbReference type="STRING" id="662367.SAMN05216167_101242"/>
<dbReference type="PANTHER" id="PTHR42784">
    <property type="entry name" value="PYRANOSE 2-OXIDASE"/>
    <property type="match status" value="1"/>
</dbReference>
<dbReference type="Proteomes" id="UP000198598">
    <property type="component" value="Unassembled WGS sequence"/>
</dbReference>
<gene>
    <name evidence="8" type="ORF">SAMN05216167_101242</name>
</gene>
<evidence type="ECO:0000256" key="2">
    <source>
        <dbReference type="ARBA" id="ARBA00010790"/>
    </source>
</evidence>
<accession>A0A1I1FQ67</accession>
<evidence type="ECO:0000259" key="6">
    <source>
        <dbReference type="Pfam" id="PF00732"/>
    </source>
</evidence>
<organism evidence="8 9">
    <name type="scientific">Spirosoma endophyticum</name>
    <dbReference type="NCBI Taxonomy" id="662367"/>
    <lineage>
        <taxon>Bacteria</taxon>
        <taxon>Pseudomonadati</taxon>
        <taxon>Bacteroidota</taxon>
        <taxon>Cytophagia</taxon>
        <taxon>Cytophagales</taxon>
        <taxon>Cytophagaceae</taxon>
        <taxon>Spirosoma</taxon>
    </lineage>
</organism>
<keyword evidence="4" id="KW-0274">FAD</keyword>
<feature type="domain" description="Glucose-methanol-choline oxidoreductase N-terminal" evidence="6">
    <location>
        <begin position="207"/>
        <end position="307"/>
    </location>
</feature>
<comment type="similarity">
    <text evidence="2">Belongs to the GMC oxidoreductase family.</text>
</comment>
<dbReference type="InterPro" id="IPR007867">
    <property type="entry name" value="GMC_OxRtase_C"/>
</dbReference>
<evidence type="ECO:0000256" key="4">
    <source>
        <dbReference type="ARBA" id="ARBA00022827"/>
    </source>
</evidence>
<proteinExistence type="inferred from homology"/>